<proteinExistence type="predicted"/>
<evidence type="ECO:0000313" key="1">
    <source>
        <dbReference type="EMBL" id="CUS32638.1"/>
    </source>
</evidence>
<dbReference type="EMBL" id="CZPZ01000003">
    <property type="protein sequence ID" value="CUS32638.1"/>
    <property type="molecule type" value="Genomic_DNA"/>
</dbReference>
<organism evidence="1 2">
    <name type="scientific">Candidatus Nitrospira nitrificans</name>
    <dbReference type="NCBI Taxonomy" id="1742973"/>
    <lineage>
        <taxon>Bacteria</taxon>
        <taxon>Pseudomonadati</taxon>
        <taxon>Nitrospirota</taxon>
        <taxon>Nitrospiria</taxon>
        <taxon>Nitrospirales</taxon>
        <taxon>Nitrospiraceae</taxon>
        <taxon>Nitrospira</taxon>
    </lineage>
</organism>
<sequence>MYRFRFITNLPPYLIRISSREIFYSKKLLYYRGSPTVLRIFVELSIP</sequence>
<reference evidence="2" key="1">
    <citation type="submission" date="2015-10" db="EMBL/GenBank/DDBJ databases">
        <authorList>
            <person name="Luecker S."/>
            <person name="Luecker S."/>
        </authorList>
    </citation>
    <scope>NUCLEOTIDE SEQUENCE [LARGE SCALE GENOMIC DNA]</scope>
</reference>
<dbReference type="Proteomes" id="UP000198736">
    <property type="component" value="Unassembled WGS sequence"/>
</dbReference>
<evidence type="ECO:0000313" key="2">
    <source>
        <dbReference type="Proteomes" id="UP000198736"/>
    </source>
</evidence>
<dbReference type="AlphaFoldDB" id="A0A0S4L788"/>
<accession>A0A0S4L788</accession>
<gene>
    <name evidence="1" type="ORF">COMA2_110016</name>
</gene>
<name>A0A0S4L788_9BACT</name>
<protein>
    <submittedName>
        <fullName evidence="1">Uncharacterized protein</fullName>
    </submittedName>
</protein>
<keyword evidence="2" id="KW-1185">Reference proteome</keyword>